<evidence type="ECO:0000256" key="1">
    <source>
        <dbReference type="ARBA" id="ARBA00023015"/>
    </source>
</evidence>
<feature type="non-terminal residue" evidence="5">
    <location>
        <position position="166"/>
    </location>
</feature>
<evidence type="ECO:0000313" key="5">
    <source>
        <dbReference type="EMBL" id="KKK93268.1"/>
    </source>
</evidence>
<dbReference type="AlphaFoldDB" id="A0A0F8ZHK7"/>
<dbReference type="Pfam" id="PF12840">
    <property type="entry name" value="HTH_20"/>
    <property type="match status" value="1"/>
</dbReference>
<keyword evidence="3" id="KW-0804">Transcription</keyword>
<keyword evidence="1" id="KW-0805">Transcription regulation</keyword>
<dbReference type="InterPro" id="IPR001845">
    <property type="entry name" value="HTH_ArsR_DNA-bd_dom"/>
</dbReference>
<dbReference type="InterPro" id="IPR011991">
    <property type="entry name" value="ArsR-like_HTH"/>
</dbReference>
<dbReference type="InterPro" id="IPR036390">
    <property type="entry name" value="WH_DNA-bd_sf"/>
</dbReference>
<dbReference type="GO" id="GO:0003677">
    <property type="term" value="F:DNA binding"/>
    <property type="evidence" value="ECO:0007669"/>
    <property type="project" value="UniProtKB-KW"/>
</dbReference>
<evidence type="ECO:0000259" key="4">
    <source>
        <dbReference type="SMART" id="SM00418"/>
    </source>
</evidence>
<feature type="domain" description="HTH arsR-type" evidence="4">
    <location>
        <begin position="8"/>
        <end position="92"/>
    </location>
</feature>
<dbReference type="CDD" id="cd00090">
    <property type="entry name" value="HTH_ARSR"/>
    <property type="match status" value="1"/>
</dbReference>
<name>A0A0F8ZHK7_9ZZZZ</name>
<protein>
    <recommendedName>
        <fullName evidence="4">HTH arsR-type domain-containing protein</fullName>
    </recommendedName>
</protein>
<keyword evidence="2" id="KW-0238">DNA-binding</keyword>
<dbReference type="SMART" id="SM00418">
    <property type="entry name" value="HTH_ARSR"/>
    <property type="match status" value="1"/>
</dbReference>
<dbReference type="InterPro" id="IPR036388">
    <property type="entry name" value="WH-like_DNA-bd_sf"/>
</dbReference>
<dbReference type="SUPFAM" id="SSF46785">
    <property type="entry name" value="Winged helix' DNA-binding domain"/>
    <property type="match status" value="1"/>
</dbReference>
<sequence>MTQKNLDSIFGVLGSKTRRDILTNLSSEPMYFNQLSKKIGIGQQAMLRHMKTLHTAGFVKPYEEKSDLGAPDRKFYRLDSSFILSISSSKDEFSIKHDGLESLKNKQATKLRNKISSMLNSGSTLDFIHDNLIEVDQEILKLETRLQHLREVRQVLLHRTNEIGIS</sequence>
<dbReference type="GO" id="GO:0003700">
    <property type="term" value="F:DNA-binding transcription factor activity"/>
    <property type="evidence" value="ECO:0007669"/>
    <property type="project" value="InterPro"/>
</dbReference>
<proteinExistence type="predicted"/>
<accession>A0A0F8ZHK7</accession>
<dbReference type="Gene3D" id="1.10.10.10">
    <property type="entry name" value="Winged helix-like DNA-binding domain superfamily/Winged helix DNA-binding domain"/>
    <property type="match status" value="1"/>
</dbReference>
<evidence type="ECO:0000256" key="3">
    <source>
        <dbReference type="ARBA" id="ARBA00023163"/>
    </source>
</evidence>
<organism evidence="5">
    <name type="scientific">marine sediment metagenome</name>
    <dbReference type="NCBI Taxonomy" id="412755"/>
    <lineage>
        <taxon>unclassified sequences</taxon>
        <taxon>metagenomes</taxon>
        <taxon>ecological metagenomes</taxon>
    </lineage>
</organism>
<gene>
    <name evidence="5" type="ORF">LCGC14_2694570</name>
</gene>
<comment type="caution">
    <text evidence="5">The sequence shown here is derived from an EMBL/GenBank/DDBJ whole genome shotgun (WGS) entry which is preliminary data.</text>
</comment>
<dbReference type="EMBL" id="LAZR01047846">
    <property type="protein sequence ID" value="KKK93268.1"/>
    <property type="molecule type" value="Genomic_DNA"/>
</dbReference>
<dbReference type="PANTHER" id="PTHR33154:SF33">
    <property type="entry name" value="TRANSCRIPTIONAL REPRESSOR SDPR"/>
    <property type="match status" value="1"/>
</dbReference>
<dbReference type="InterPro" id="IPR051081">
    <property type="entry name" value="HTH_MetalResp_TranReg"/>
</dbReference>
<dbReference type="PANTHER" id="PTHR33154">
    <property type="entry name" value="TRANSCRIPTIONAL REGULATOR, ARSR FAMILY"/>
    <property type="match status" value="1"/>
</dbReference>
<evidence type="ECO:0000256" key="2">
    <source>
        <dbReference type="ARBA" id="ARBA00023125"/>
    </source>
</evidence>
<reference evidence="5" key="1">
    <citation type="journal article" date="2015" name="Nature">
        <title>Complex archaea that bridge the gap between prokaryotes and eukaryotes.</title>
        <authorList>
            <person name="Spang A."/>
            <person name="Saw J.H."/>
            <person name="Jorgensen S.L."/>
            <person name="Zaremba-Niedzwiedzka K."/>
            <person name="Martijn J."/>
            <person name="Lind A.E."/>
            <person name="van Eijk R."/>
            <person name="Schleper C."/>
            <person name="Guy L."/>
            <person name="Ettema T.J."/>
        </authorList>
    </citation>
    <scope>NUCLEOTIDE SEQUENCE</scope>
</reference>